<dbReference type="GO" id="GO:0008360">
    <property type="term" value="P:regulation of cell shape"/>
    <property type="evidence" value="ECO:0007669"/>
    <property type="project" value="InterPro"/>
</dbReference>
<evidence type="ECO:0000256" key="2">
    <source>
        <dbReference type="ARBA" id="ARBA00022598"/>
    </source>
</evidence>
<dbReference type="InterPro" id="IPR004101">
    <property type="entry name" value="Mur_ligase_C"/>
</dbReference>
<keyword evidence="1" id="KW-0963">Cytoplasm</keyword>
<name>A0A382QBD3_9ZZZZ</name>
<dbReference type="GO" id="GO:0051301">
    <property type="term" value="P:cell division"/>
    <property type="evidence" value="ECO:0007669"/>
    <property type="project" value="InterPro"/>
</dbReference>
<dbReference type="PANTHER" id="PTHR43692">
    <property type="entry name" value="UDP-N-ACETYLMURAMOYLALANINE--D-GLUTAMATE LIGASE"/>
    <property type="match status" value="1"/>
</dbReference>
<evidence type="ECO:0000256" key="4">
    <source>
        <dbReference type="ARBA" id="ARBA00022840"/>
    </source>
</evidence>
<dbReference type="GO" id="GO:0005737">
    <property type="term" value="C:cytoplasm"/>
    <property type="evidence" value="ECO:0007669"/>
    <property type="project" value="InterPro"/>
</dbReference>
<sequence>DPRVLEIARRSRARRCRFSIKSTPNDEITVTDNAITRRAVDGVQRLVPLSAVKVPGQHLLSDIVAATAVGSLAGVDAESMTRAVGTFTGLEHTLEFVREVDGVRYVNDSKATNMVAAREAIECFGMGLVVILGGRFKGGAFEELCPGLIDRKAVVVAIGEARGQIRKSLTPTIDVRDAKTLTQAVEIAATLACKGGTVLLAPACASLDMFRNYVERGAEFKRAVKMIADRSSLDRGE</sequence>
<keyword evidence="2" id="KW-0436">Ligase</keyword>
<gene>
    <name evidence="6" type="ORF">METZ01_LOCUS334716</name>
</gene>
<dbReference type="AlphaFoldDB" id="A0A382QBD3"/>
<dbReference type="SUPFAM" id="SSF53244">
    <property type="entry name" value="MurD-like peptide ligases, peptide-binding domain"/>
    <property type="match status" value="1"/>
</dbReference>
<organism evidence="6">
    <name type="scientific">marine metagenome</name>
    <dbReference type="NCBI Taxonomy" id="408172"/>
    <lineage>
        <taxon>unclassified sequences</taxon>
        <taxon>metagenomes</taxon>
        <taxon>ecological metagenomes</taxon>
    </lineage>
</organism>
<evidence type="ECO:0000313" key="6">
    <source>
        <dbReference type="EMBL" id="SVC81862.1"/>
    </source>
</evidence>
<dbReference type="Gene3D" id="3.90.190.20">
    <property type="entry name" value="Mur ligase, C-terminal domain"/>
    <property type="match status" value="1"/>
</dbReference>
<dbReference type="PANTHER" id="PTHR43692:SF1">
    <property type="entry name" value="UDP-N-ACETYLMURAMOYLALANINE--D-GLUTAMATE LIGASE"/>
    <property type="match status" value="1"/>
</dbReference>
<dbReference type="InterPro" id="IPR005762">
    <property type="entry name" value="MurD"/>
</dbReference>
<dbReference type="Gene3D" id="3.40.1190.10">
    <property type="entry name" value="Mur-like, catalytic domain"/>
    <property type="match status" value="1"/>
</dbReference>
<dbReference type="EMBL" id="UINC01112722">
    <property type="protein sequence ID" value="SVC81862.1"/>
    <property type="molecule type" value="Genomic_DNA"/>
</dbReference>
<protein>
    <recommendedName>
        <fullName evidence="5">Mur ligase C-terminal domain-containing protein</fullName>
    </recommendedName>
</protein>
<dbReference type="GO" id="GO:0008764">
    <property type="term" value="F:UDP-N-acetylmuramoylalanine-D-glutamate ligase activity"/>
    <property type="evidence" value="ECO:0007669"/>
    <property type="project" value="InterPro"/>
</dbReference>
<keyword evidence="4" id="KW-0067">ATP-binding</keyword>
<feature type="non-terminal residue" evidence="6">
    <location>
        <position position="1"/>
    </location>
</feature>
<evidence type="ECO:0000259" key="5">
    <source>
        <dbReference type="Pfam" id="PF02875"/>
    </source>
</evidence>
<evidence type="ECO:0000256" key="3">
    <source>
        <dbReference type="ARBA" id="ARBA00022741"/>
    </source>
</evidence>
<dbReference type="Pfam" id="PF02875">
    <property type="entry name" value="Mur_ligase_C"/>
    <property type="match status" value="1"/>
</dbReference>
<reference evidence="6" key="1">
    <citation type="submission" date="2018-05" db="EMBL/GenBank/DDBJ databases">
        <authorList>
            <person name="Lanie J.A."/>
            <person name="Ng W.-L."/>
            <person name="Kazmierczak K.M."/>
            <person name="Andrzejewski T.M."/>
            <person name="Davidsen T.M."/>
            <person name="Wayne K.J."/>
            <person name="Tettelin H."/>
            <person name="Glass J.I."/>
            <person name="Rusch D."/>
            <person name="Podicherti R."/>
            <person name="Tsui H.-C.T."/>
            <person name="Winkler M.E."/>
        </authorList>
    </citation>
    <scope>NUCLEOTIDE SEQUENCE</scope>
</reference>
<evidence type="ECO:0000256" key="1">
    <source>
        <dbReference type="ARBA" id="ARBA00022490"/>
    </source>
</evidence>
<keyword evidence="3" id="KW-0547">Nucleotide-binding</keyword>
<dbReference type="GO" id="GO:0005524">
    <property type="term" value="F:ATP binding"/>
    <property type="evidence" value="ECO:0007669"/>
    <property type="project" value="UniProtKB-KW"/>
</dbReference>
<accession>A0A382QBD3</accession>
<dbReference type="InterPro" id="IPR036615">
    <property type="entry name" value="Mur_ligase_C_dom_sf"/>
</dbReference>
<feature type="domain" description="Mur ligase C-terminal" evidence="5">
    <location>
        <begin position="94"/>
        <end position="204"/>
    </location>
</feature>
<dbReference type="InterPro" id="IPR036565">
    <property type="entry name" value="Mur-like_cat_sf"/>
</dbReference>
<proteinExistence type="predicted"/>